<dbReference type="GeneID" id="18811881"/>
<evidence type="ECO:0000313" key="2">
    <source>
        <dbReference type="EMBL" id="EGO26284.1"/>
    </source>
</evidence>
<gene>
    <name evidence="2" type="ORF">SERLADRAFT_384756</name>
    <name evidence="1" type="ORF">SERLADRAFT_398337</name>
</gene>
<accession>F8P6K8</accession>
<dbReference type="KEGG" id="sla:SERLADRAFT_398337"/>
<dbReference type="RefSeq" id="XP_007316457.1">
    <property type="nucleotide sequence ID" value="XM_007316395.1"/>
</dbReference>
<dbReference type="HOGENOM" id="CLU_2795539_0_0_1"/>
<name>F8P6K8_SERL9</name>
<dbReference type="Proteomes" id="UP000008064">
    <property type="component" value="Unassembled WGS sequence"/>
</dbReference>
<sequence length="68" mass="7491">MSISCDVLIFVAELAVCKEGSPKYTQYWLHLCNKGKLSNVAVQFPSPKLSAKSLVVITWQSVNIPPDP</sequence>
<dbReference type="AlphaFoldDB" id="F8P6K8"/>
<dbReference type="RefSeq" id="XP_007322031.1">
    <property type="nucleotide sequence ID" value="XM_007321969.1"/>
</dbReference>
<proteinExistence type="predicted"/>
<organism>
    <name type="scientific">Serpula lacrymans var. lacrymans (strain S7.9)</name>
    <name type="common">Dry rot fungus</name>
    <dbReference type="NCBI Taxonomy" id="578457"/>
    <lineage>
        <taxon>Eukaryota</taxon>
        <taxon>Fungi</taxon>
        <taxon>Dikarya</taxon>
        <taxon>Basidiomycota</taxon>
        <taxon>Agaricomycotina</taxon>
        <taxon>Agaricomycetes</taxon>
        <taxon>Agaricomycetidae</taxon>
        <taxon>Boletales</taxon>
        <taxon>Coniophorineae</taxon>
        <taxon>Serpulaceae</taxon>
        <taxon>Serpula</taxon>
    </lineage>
</organism>
<reference evidence="1" key="1">
    <citation type="submission" date="2011-04" db="EMBL/GenBank/DDBJ databases">
        <title>Evolution of plant cell wall degrading machinery underlies the functional diversity of forest fungi.</title>
        <authorList>
            <consortium name="US DOE Joint Genome Institute (JGI-PGF)"/>
            <person name="Eastwood D.C."/>
            <person name="Floudas D."/>
            <person name="Binder M."/>
            <person name="Majcherczyk A."/>
            <person name="Schneider P."/>
            <person name="Aerts A."/>
            <person name="Asiegbu F.O."/>
            <person name="Baker S.E."/>
            <person name="Barry K."/>
            <person name="Bendiksby M."/>
            <person name="Blumentritt M."/>
            <person name="Coutinho P.M."/>
            <person name="Cullen D."/>
            <person name="Cullen D."/>
            <person name="Gathman A."/>
            <person name="Goodell B."/>
            <person name="Henrissat B."/>
            <person name="Ihrmark K."/>
            <person name="Kauserud H."/>
            <person name="Kohler A."/>
            <person name="LaButti K."/>
            <person name="Lapidus A."/>
            <person name="Lavin J.L."/>
            <person name="Lee Y.-H."/>
            <person name="Lindquist E."/>
            <person name="Lilly W."/>
            <person name="Lucas S."/>
            <person name="Morin E."/>
            <person name="Murat C."/>
            <person name="Oguiza J.A."/>
            <person name="Park J."/>
            <person name="Pisabarro A.G."/>
            <person name="Riley R."/>
            <person name="Rosling A."/>
            <person name="Salamov A."/>
            <person name="Schmidt O."/>
            <person name="Schmutz J."/>
            <person name="Skrede I."/>
            <person name="Stenlid J."/>
            <person name="Wiebenga A."/>
            <person name="Xie X."/>
            <person name="Kues U."/>
            <person name="Hibbett D.S."/>
            <person name="Hoffmeister D."/>
            <person name="Hogberg N."/>
            <person name="Martin F."/>
            <person name="Grigoriev I.V."/>
            <person name="Watkinson S.C."/>
        </authorList>
    </citation>
    <scope>NUCLEOTIDE SEQUENCE</scope>
    <source>
        <strain evidence="1">S7.9</strain>
    </source>
</reference>
<dbReference type="EMBL" id="GL945439">
    <property type="protein sequence ID" value="EGO21074.1"/>
    <property type="molecule type" value="Genomic_DNA"/>
</dbReference>
<protein>
    <submittedName>
        <fullName evidence="1">Uncharacterized protein</fullName>
    </submittedName>
</protein>
<dbReference type="EMBL" id="GL945432">
    <property type="protein sequence ID" value="EGO26284.1"/>
    <property type="molecule type" value="Genomic_DNA"/>
</dbReference>
<evidence type="ECO:0000313" key="1">
    <source>
        <dbReference type="EMBL" id="EGO21074.1"/>
    </source>
</evidence>
<dbReference type="GeneID" id="18811118"/>
<dbReference type="KEGG" id="sla:SERLADRAFT_384756"/>